<keyword evidence="3" id="KW-1185">Reference proteome</keyword>
<feature type="transmembrane region" description="Helical" evidence="1">
    <location>
        <begin position="237"/>
        <end position="257"/>
    </location>
</feature>
<dbReference type="EMBL" id="JARPMG010000014">
    <property type="protein sequence ID" value="KAJ8096538.1"/>
    <property type="molecule type" value="Genomic_DNA"/>
</dbReference>
<accession>A0AAD7QJW1</accession>
<protein>
    <recommendedName>
        <fullName evidence="4">Integral membrane protein TmpA</fullName>
    </recommendedName>
</protein>
<feature type="transmembrane region" description="Helical" evidence="1">
    <location>
        <begin position="114"/>
        <end position="131"/>
    </location>
</feature>
<feature type="transmembrane region" description="Helical" evidence="1">
    <location>
        <begin position="162"/>
        <end position="182"/>
    </location>
</feature>
<feature type="transmembrane region" description="Helical" evidence="1">
    <location>
        <begin position="82"/>
        <end position="102"/>
    </location>
</feature>
<evidence type="ECO:0000313" key="3">
    <source>
        <dbReference type="Proteomes" id="UP001217417"/>
    </source>
</evidence>
<evidence type="ECO:0008006" key="4">
    <source>
        <dbReference type="Google" id="ProtNLM"/>
    </source>
</evidence>
<proteinExistence type="predicted"/>
<dbReference type="Proteomes" id="UP001217417">
    <property type="component" value="Unassembled WGS sequence"/>
</dbReference>
<name>A0AAD7QJW1_9ASCO</name>
<evidence type="ECO:0000256" key="1">
    <source>
        <dbReference type="SAM" id="Phobius"/>
    </source>
</evidence>
<comment type="caution">
    <text evidence="2">The sequence shown here is derived from an EMBL/GenBank/DDBJ whole genome shotgun (WGS) entry which is preliminary data.</text>
</comment>
<dbReference type="AlphaFoldDB" id="A0AAD7QJW1"/>
<dbReference type="PANTHER" id="PTHR33927:SF5">
    <property type="entry name" value="ENZYME, PUTATIVE (AFU_ORTHOLOGUE AFUA_8G01222)-RELATED"/>
    <property type="match status" value="1"/>
</dbReference>
<evidence type="ECO:0000313" key="2">
    <source>
        <dbReference type="EMBL" id="KAJ8096538.1"/>
    </source>
</evidence>
<keyword evidence="1" id="KW-0812">Transmembrane</keyword>
<dbReference type="RefSeq" id="XP_056039988.1">
    <property type="nucleotide sequence ID" value="XM_056188931.1"/>
</dbReference>
<organism evidence="2 3">
    <name type="scientific">Lipomyces tetrasporus</name>
    <dbReference type="NCBI Taxonomy" id="54092"/>
    <lineage>
        <taxon>Eukaryota</taxon>
        <taxon>Fungi</taxon>
        <taxon>Dikarya</taxon>
        <taxon>Ascomycota</taxon>
        <taxon>Saccharomycotina</taxon>
        <taxon>Lipomycetes</taxon>
        <taxon>Lipomycetales</taxon>
        <taxon>Lipomycetaceae</taxon>
        <taxon>Lipomyces</taxon>
    </lineage>
</organism>
<dbReference type="PANTHER" id="PTHR33927">
    <property type="entry name" value="TRANSMEMBRANE PROTEIN"/>
    <property type="match status" value="1"/>
</dbReference>
<dbReference type="GeneID" id="80884097"/>
<keyword evidence="1" id="KW-0472">Membrane</keyword>
<reference evidence="2" key="1">
    <citation type="submission" date="2023-03" db="EMBL/GenBank/DDBJ databases">
        <title>Near-Complete genome sequence of Lipomyces tetrasporous NRRL Y-64009, an oleaginous yeast capable of growing on lignocellulosic hydrolysates.</title>
        <authorList>
            <consortium name="Lawrence Berkeley National Laboratory"/>
            <person name="Jagtap S.S."/>
            <person name="Liu J.-J."/>
            <person name="Walukiewicz H.E."/>
            <person name="Pangilinan J."/>
            <person name="Lipzen A."/>
            <person name="Ahrendt S."/>
            <person name="Koriabine M."/>
            <person name="Cobaugh K."/>
            <person name="Salamov A."/>
            <person name="Yoshinaga Y."/>
            <person name="Ng V."/>
            <person name="Daum C."/>
            <person name="Grigoriev I.V."/>
            <person name="Slininger P.J."/>
            <person name="Dien B.S."/>
            <person name="Jin Y.-S."/>
            <person name="Rao C.V."/>
        </authorList>
    </citation>
    <scope>NUCLEOTIDE SEQUENCE</scope>
    <source>
        <strain evidence="2">NRRL Y-64009</strain>
    </source>
</reference>
<dbReference type="InterPro" id="IPR052979">
    <property type="entry name" value="Adenylate-forming_domain"/>
</dbReference>
<keyword evidence="1" id="KW-1133">Transmembrane helix</keyword>
<sequence>MVLTGDHECNFIDKTLCSEFETDDIELDLRDGRKQINAYSVDNNSDRVSGQEDVEQQSGDDILPRKRGSSVYRWLRFTALSYYRKLFTLVFSANLIAAVIFLVRYSQTDFDDHIALAQNICAANIFAAALVRNEHVVNLLFLSCAWVPRSAPLWLRDHFARVFHYGGLHSGAGVSGVVWFAIYWALAVKDAALHSRTNTPRLIAILVINSICLVVFIIIPVVAYPRFRVRHHNYFECFHRFLGWTAIVLFWVLLFVSTGSTAQAQGRPYAVCLYKSAVFWLLLLITLLIVYPWTRLRKRHVRPEVLSSHAIRLHFDYAAVALCQGIRISTRPLLEWHSFATISESSADKGFSLIVSKAGDWTSRQIEQKPVRIWVRGAPIYGILRIATIFNRIVVVATGSGIGPCLSLLSPYEIPCRILWSTRDPITTYGQAIVDEVYRVDPDAVVIDARRGVRPDMVLETYKLVKQSNAEAVFVIANPSATREVVYGMRSRGICGYGPIWDS</sequence>
<feature type="transmembrane region" description="Helical" evidence="1">
    <location>
        <begin position="277"/>
        <end position="294"/>
    </location>
</feature>
<gene>
    <name evidence="2" type="ORF">POJ06DRAFT_263804</name>
</gene>
<feature type="transmembrane region" description="Helical" evidence="1">
    <location>
        <begin position="202"/>
        <end position="225"/>
    </location>
</feature>